<comment type="caution">
    <text evidence="1">The sequence shown here is derived from an EMBL/GenBank/DDBJ whole genome shotgun (WGS) entry which is preliminary data.</text>
</comment>
<dbReference type="EMBL" id="JADEXF010000091">
    <property type="protein sequence ID" value="MBE9104210.1"/>
    <property type="molecule type" value="Genomic_DNA"/>
</dbReference>
<protein>
    <recommendedName>
        <fullName evidence="3">AraC family transcriptional regulator</fullName>
    </recommendedName>
</protein>
<gene>
    <name evidence="1" type="ORF">IQ229_04420</name>
</gene>
<keyword evidence="2" id="KW-1185">Reference proteome</keyword>
<organism evidence="1 2">
    <name type="scientific">Nostoc cf. edaphicum LEGE 07299</name>
    <dbReference type="NCBI Taxonomy" id="2777974"/>
    <lineage>
        <taxon>Bacteria</taxon>
        <taxon>Bacillati</taxon>
        <taxon>Cyanobacteriota</taxon>
        <taxon>Cyanophyceae</taxon>
        <taxon>Nostocales</taxon>
        <taxon>Nostocaceae</taxon>
        <taxon>Nostoc</taxon>
    </lineage>
</organism>
<evidence type="ECO:0008006" key="3">
    <source>
        <dbReference type="Google" id="ProtNLM"/>
    </source>
</evidence>
<evidence type="ECO:0000313" key="1">
    <source>
        <dbReference type="EMBL" id="MBE9104210.1"/>
    </source>
</evidence>
<accession>A0ABR9TVU6</accession>
<dbReference type="Proteomes" id="UP000647836">
    <property type="component" value="Unassembled WGS sequence"/>
</dbReference>
<dbReference type="RefSeq" id="WP_194041626.1">
    <property type="nucleotide sequence ID" value="NZ_JADEXF010000091.1"/>
</dbReference>
<evidence type="ECO:0000313" key="2">
    <source>
        <dbReference type="Proteomes" id="UP000647836"/>
    </source>
</evidence>
<proteinExistence type="predicted"/>
<sequence>MGDWYYFLILLILRAPCPILQIEVFAVTLHSSIKLIDRQTGEHFASAPDSSVVLSSSQVGWRQNLTLEVQRLQPMDLPEHYIEGHRLIINLGGAVRFGWRTEGRTYEAILPPGGFCLQSDGETNAPFWQDELTVAAIALTPDFITTILEDRTPSAIETFAERRCLADDLAYNYVRALASELAAPGEPLYAETLSLAFTLHLLRIIAAKPKSL</sequence>
<name>A0ABR9TVU6_9NOSO</name>
<reference evidence="1 2" key="1">
    <citation type="submission" date="2020-10" db="EMBL/GenBank/DDBJ databases">
        <authorList>
            <person name="Castelo-Branco R."/>
            <person name="Eusebio N."/>
            <person name="Adriana R."/>
            <person name="Vieira A."/>
            <person name="Brugerolle De Fraissinette N."/>
            <person name="Rezende De Castro R."/>
            <person name="Schneider M.P."/>
            <person name="Vasconcelos V."/>
            <person name="Leao P.N."/>
        </authorList>
    </citation>
    <scope>NUCLEOTIDE SEQUENCE [LARGE SCALE GENOMIC DNA]</scope>
    <source>
        <strain evidence="1 2">LEGE 07299</strain>
    </source>
</reference>